<reference evidence="3" key="1">
    <citation type="submission" date="2015-04" db="EMBL/GenBank/DDBJ databases">
        <title>Genome sequencing of pathogens of bean.</title>
        <authorList>
            <person name="Harrison J."/>
            <person name="Aritua V."/>
            <person name="Sapp M."/>
            <person name="Smith J."/>
            <person name="Studholme D.J."/>
        </authorList>
    </citation>
    <scope>NUCLEOTIDE SEQUENCE [LARGE SCALE GENOMIC DNA]</scope>
    <source>
        <strain evidence="3">NCPPB 1058</strain>
    </source>
</reference>
<dbReference type="AlphaFoldDB" id="A0AB34Q7C0"/>
<evidence type="ECO:0000313" key="3">
    <source>
        <dbReference type="Proteomes" id="UP000030585"/>
    </source>
</evidence>
<comment type="caution">
    <text evidence="2">The sequence shown here is derived from an EMBL/GenBank/DDBJ whole genome shotgun (WGS) entry which is preliminary data.</text>
</comment>
<evidence type="ECO:0008006" key="4">
    <source>
        <dbReference type="Google" id="ProtNLM"/>
    </source>
</evidence>
<organism evidence="2 3">
    <name type="scientific">Xanthomonas citri pv. fuscans</name>
    <dbReference type="NCBI Taxonomy" id="366649"/>
    <lineage>
        <taxon>Bacteria</taxon>
        <taxon>Pseudomonadati</taxon>
        <taxon>Pseudomonadota</taxon>
        <taxon>Gammaproteobacteria</taxon>
        <taxon>Lysobacterales</taxon>
        <taxon>Lysobacteraceae</taxon>
        <taxon>Xanthomonas</taxon>
    </lineage>
</organism>
<dbReference type="Proteomes" id="UP000030585">
    <property type="component" value="Unassembled WGS sequence"/>
</dbReference>
<name>A0AB34Q7C0_XANCI</name>
<evidence type="ECO:0000313" key="2">
    <source>
        <dbReference type="EMBL" id="KGU52526.1"/>
    </source>
</evidence>
<gene>
    <name evidence="2" type="ORF">NY98_12370</name>
</gene>
<dbReference type="EMBL" id="JSEY02000060">
    <property type="protein sequence ID" value="KGU52526.1"/>
    <property type="molecule type" value="Genomic_DNA"/>
</dbReference>
<feature type="region of interest" description="Disordered" evidence="1">
    <location>
        <begin position="127"/>
        <end position="152"/>
    </location>
</feature>
<feature type="region of interest" description="Disordered" evidence="1">
    <location>
        <begin position="169"/>
        <end position="188"/>
    </location>
</feature>
<sequence>MHIRLQTFRDKQGRLRHGRTVALRRALFDPEQNKWRLVQLGTVDRFARELPRELKSILTKEEKEEFRQWTATRDQQITELLQRHHLGRLTEYLGLAAKALESGVEPRDAKLIWSAVGVLTRALEKAGYPKPAKERGRPTKASMPSPDDLIDPDESLLWISEHMPNFIPDELEELAHPPTKKGRKRSIK</sequence>
<evidence type="ECO:0000256" key="1">
    <source>
        <dbReference type="SAM" id="MobiDB-lite"/>
    </source>
</evidence>
<dbReference type="RefSeq" id="WP_046735635.1">
    <property type="nucleotide sequence ID" value="NZ_CP012051.1"/>
</dbReference>
<proteinExistence type="predicted"/>
<feature type="compositionally biased region" description="Basic residues" evidence="1">
    <location>
        <begin position="178"/>
        <end position="188"/>
    </location>
</feature>
<protein>
    <recommendedName>
        <fullName evidence="4">Transposase</fullName>
    </recommendedName>
</protein>
<accession>A0AB34Q7C0</accession>